<evidence type="ECO:0000256" key="6">
    <source>
        <dbReference type="ARBA" id="ARBA00023242"/>
    </source>
</evidence>
<evidence type="ECO:0000256" key="7">
    <source>
        <dbReference type="ARBA" id="ARBA00037475"/>
    </source>
</evidence>
<dbReference type="GO" id="GO:0003677">
    <property type="term" value="F:DNA binding"/>
    <property type="evidence" value="ECO:0007669"/>
    <property type="project" value="UniProtKB-KW"/>
</dbReference>
<organism evidence="10 11">
    <name type="scientific">Ajellomyces capsulatus</name>
    <name type="common">Darling's disease fungus</name>
    <name type="synonym">Histoplasma capsulatum</name>
    <dbReference type="NCBI Taxonomy" id="5037"/>
    <lineage>
        <taxon>Eukaryota</taxon>
        <taxon>Fungi</taxon>
        <taxon>Dikarya</taxon>
        <taxon>Ascomycota</taxon>
        <taxon>Pezizomycotina</taxon>
        <taxon>Eurotiomycetes</taxon>
        <taxon>Eurotiomycetidae</taxon>
        <taxon>Onygenales</taxon>
        <taxon>Ajellomycetaceae</taxon>
        <taxon>Histoplasma</taxon>
    </lineage>
</organism>
<evidence type="ECO:0000256" key="4">
    <source>
        <dbReference type="ARBA" id="ARBA00023125"/>
    </source>
</evidence>
<dbReference type="Proteomes" id="UP000663671">
    <property type="component" value="Chromosome 2"/>
</dbReference>
<dbReference type="Gene3D" id="4.10.240.10">
    <property type="entry name" value="Zn(2)-C6 fungal-type DNA-binding domain"/>
    <property type="match status" value="1"/>
</dbReference>
<keyword evidence="2" id="KW-0862">Zinc</keyword>
<dbReference type="SUPFAM" id="SSF57701">
    <property type="entry name" value="Zn2/Cys6 DNA-binding domain"/>
    <property type="match status" value="1"/>
</dbReference>
<keyword evidence="1" id="KW-0479">Metal-binding</keyword>
<accession>A0A8A1LXF6</accession>
<dbReference type="VEuPathDB" id="FungiDB:I7I51_08277"/>
<keyword evidence="6" id="KW-0539">Nucleus</keyword>
<dbReference type="PROSITE" id="PS50048">
    <property type="entry name" value="ZN2_CY6_FUNGAL_2"/>
    <property type="match status" value="1"/>
</dbReference>
<dbReference type="PANTHER" id="PTHR47659:SF4">
    <property type="entry name" value="ZN(II)2CYS6 TRANSCRIPTION FACTOR (EUROFUNG)"/>
    <property type="match status" value="1"/>
</dbReference>
<evidence type="ECO:0000259" key="9">
    <source>
        <dbReference type="PROSITE" id="PS50048"/>
    </source>
</evidence>
<comment type="function">
    <text evidence="7">Transcription factor which regulates nonfermentable carbon utilization. Activator of gluconeogenetic genes.</text>
</comment>
<dbReference type="CDD" id="cd00067">
    <property type="entry name" value="GAL4"/>
    <property type="match status" value="1"/>
</dbReference>
<dbReference type="PANTHER" id="PTHR47659">
    <property type="entry name" value="ZN(II)2CYS6 TRANSCRIPTION FACTOR (EUROFUNG)-RELATED"/>
    <property type="match status" value="1"/>
</dbReference>
<protein>
    <submittedName>
        <fullName evidence="10">C6 transcription factor</fullName>
    </submittedName>
</protein>
<reference evidence="10" key="1">
    <citation type="submission" date="2021-01" db="EMBL/GenBank/DDBJ databases">
        <title>Chromosome-level genome assembly of a human fungal pathogen reveals clustering of transcriptionally co-regulated genes.</title>
        <authorList>
            <person name="Voorhies M."/>
            <person name="Cohen S."/>
            <person name="Shea T.P."/>
            <person name="Petrus S."/>
            <person name="Munoz J.F."/>
            <person name="Poplawski S."/>
            <person name="Goldman W.E."/>
            <person name="Michael T."/>
            <person name="Cuomo C.A."/>
            <person name="Sil A."/>
            <person name="Beyhan S."/>
        </authorList>
    </citation>
    <scope>NUCLEOTIDE SEQUENCE</scope>
    <source>
        <strain evidence="10">WU24</strain>
    </source>
</reference>
<sequence length="387" mass="43368">MSGSPSPESRFDPLLRDRRRRGSDSPIPSPVRGNVQPLLSYAEPPAIAPGPDAPLPDSRRLSAGQPAMSVIGLPAIDDTQLRHTLQTGPLLPPRASPLPPRSTRRAKAHVASACVNCKRKHLGCDSARPCRRCISAGKEESCVDVRHKRRGRPPLKAEEGTIQTYEPTYSYPGASHPQPESSSPVPPFYGHRRTSSSREIRPNTELQVSRRSSEIGNPYILSLVKGYRRISLLANINDPISPRFLGGLPISRGRDLRTARCQVPPYRLPAVRGIIRSRALANPKYSYRLLCRQKRGQILSLSFLRAVNDHLEHFHHPCRQYSQGGRTLAVLNMQKSWKTPDLFQHTLPFSLPLFPPGRLFVAYWIHIAPYQCLHSRCHMEKPLHRGN</sequence>
<dbReference type="GO" id="GO:0000981">
    <property type="term" value="F:DNA-binding transcription factor activity, RNA polymerase II-specific"/>
    <property type="evidence" value="ECO:0007669"/>
    <property type="project" value="InterPro"/>
</dbReference>
<feature type="region of interest" description="Disordered" evidence="8">
    <location>
        <begin position="166"/>
        <end position="209"/>
    </location>
</feature>
<keyword evidence="3" id="KW-0805">Transcription regulation</keyword>
<evidence type="ECO:0000313" key="11">
    <source>
        <dbReference type="Proteomes" id="UP000663671"/>
    </source>
</evidence>
<feature type="region of interest" description="Disordered" evidence="8">
    <location>
        <begin position="1"/>
        <end position="63"/>
    </location>
</feature>
<dbReference type="Pfam" id="PF00172">
    <property type="entry name" value="Zn_clus"/>
    <property type="match status" value="1"/>
</dbReference>
<dbReference type="InterPro" id="IPR036864">
    <property type="entry name" value="Zn2-C6_fun-type_DNA-bd_sf"/>
</dbReference>
<feature type="domain" description="Zn(2)-C6 fungal-type" evidence="9">
    <location>
        <begin position="113"/>
        <end position="144"/>
    </location>
</feature>
<evidence type="ECO:0000313" key="10">
    <source>
        <dbReference type="EMBL" id="QSS58848.1"/>
    </source>
</evidence>
<dbReference type="PROSITE" id="PS00463">
    <property type="entry name" value="ZN2_CY6_FUNGAL_1"/>
    <property type="match status" value="1"/>
</dbReference>
<evidence type="ECO:0000256" key="2">
    <source>
        <dbReference type="ARBA" id="ARBA00022833"/>
    </source>
</evidence>
<evidence type="ECO:0000256" key="5">
    <source>
        <dbReference type="ARBA" id="ARBA00023163"/>
    </source>
</evidence>
<evidence type="ECO:0000256" key="1">
    <source>
        <dbReference type="ARBA" id="ARBA00022723"/>
    </source>
</evidence>
<dbReference type="OrthoDB" id="5575144at2759"/>
<name>A0A8A1LXF6_AJECA</name>
<evidence type="ECO:0000256" key="3">
    <source>
        <dbReference type="ARBA" id="ARBA00023015"/>
    </source>
</evidence>
<dbReference type="AlphaFoldDB" id="A0A8A1LXF6"/>
<evidence type="ECO:0000256" key="8">
    <source>
        <dbReference type="SAM" id="MobiDB-lite"/>
    </source>
</evidence>
<dbReference type="InterPro" id="IPR050335">
    <property type="entry name" value="ERT1_acuK_gluconeogen_tf"/>
</dbReference>
<keyword evidence="5" id="KW-0804">Transcription</keyword>
<proteinExistence type="predicted"/>
<dbReference type="SMART" id="SM00066">
    <property type="entry name" value="GAL4"/>
    <property type="match status" value="1"/>
</dbReference>
<gene>
    <name evidence="10" type="ORF">I7I51_08277</name>
</gene>
<dbReference type="InterPro" id="IPR001138">
    <property type="entry name" value="Zn2Cys6_DnaBD"/>
</dbReference>
<dbReference type="EMBL" id="CP069109">
    <property type="protein sequence ID" value="QSS58848.1"/>
    <property type="molecule type" value="Genomic_DNA"/>
</dbReference>
<keyword evidence="4" id="KW-0238">DNA-binding</keyword>
<dbReference type="GO" id="GO:0008270">
    <property type="term" value="F:zinc ion binding"/>
    <property type="evidence" value="ECO:0007669"/>
    <property type="project" value="InterPro"/>
</dbReference>